<dbReference type="SUPFAM" id="SSF55073">
    <property type="entry name" value="Nucleotide cyclase"/>
    <property type="match status" value="2"/>
</dbReference>
<proteinExistence type="predicted"/>
<dbReference type="SMART" id="SM00267">
    <property type="entry name" value="GGDEF"/>
    <property type="match status" value="2"/>
</dbReference>
<dbReference type="NCBIfam" id="TIGR00254">
    <property type="entry name" value="GGDEF"/>
    <property type="match status" value="2"/>
</dbReference>
<dbReference type="Proteomes" id="UP001526201">
    <property type="component" value="Unassembled WGS sequence"/>
</dbReference>
<keyword evidence="1" id="KW-0472">Membrane</keyword>
<feature type="domain" description="GGDEF" evidence="2">
    <location>
        <begin position="636"/>
        <end position="772"/>
    </location>
</feature>
<gene>
    <name evidence="3" type="ORF">H7J73_11465</name>
</gene>
<dbReference type="InterPro" id="IPR050469">
    <property type="entry name" value="Diguanylate_Cyclase"/>
</dbReference>
<feature type="transmembrane region" description="Helical" evidence="1">
    <location>
        <begin position="123"/>
        <end position="141"/>
    </location>
</feature>
<dbReference type="InterPro" id="IPR029787">
    <property type="entry name" value="Nucleotide_cyclase"/>
</dbReference>
<feature type="transmembrane region" description="Helical" evidence="1">
    <location>
        <begin position="432"/>
        <end position="449"/>
    </location>
</feature>
<feature type="transmembrane region" description="Helical" evidence="1">
    <location>
        <begin position="148"/>
        <end position="167"/>
    </location>
</feature>
<reference evidence="3 4" key="1">
    <citation type="journal article" date="2022" name="BMC Genomics">
        <title>Comparative genome analysis of mycobacteria focusing on tRNA and non-coding RNA.</title>
        <authorList>
            <person name="Behra P.R.K."/>
            <person name="Pettersson B.M.F."/>
            <person name="Ramesh M."/>
            <person name="Das S."/>
            <person name="Dasgupta S."/>
            <person name="Kirsebom L.A."/>
        </authorList>
    </citation>
    <scope>NUCLEOTIDE SEQUENCE [LARGE SCALE GENOMIC DNA]</scope>
    <source>
        <strain evidence="3 4">DSM 44078</strain>
    </source>
</reference>
<dbReference type="PROSITE" id="PS50887">
    <property type="entry name" value="GGDEF"/>
    <property type="match status" value="2"/>
</dbReference>
<comment type="caution">
    <text evidence="3">The sequence shown here is derived from an EMBL/GenBank/DDBJ whole genome shotgun (WGS) entry which is preliminary data.</text>
</comment>
<evidence type="ECO:0000256" key="1">
    <source>
        <dbReference type="SAM" id="Phobius"/>
    </source>
</evidence>
<feature type="transmembrane region" description="Helical" evidence="1">
    <location>
        <begin position="40"/>
        <end position="59"/>
    </location>
</feature>
<dbReference type="PANTHER" id="PTHR45138:SF9">
    <property type="entry name" value="DIGUANYLATE CYCLASE DGCM-RELATED"/>
    <property type="match status" value="1"/>
</dbReference>
<protein>
    <submittedName>
        <fullName evidence="3">GGDEF domain-containing protein</fullName>
    </submittedName>
</protein>
<dbReference type="Gene3D" id="3.30.70.270">
    <property type="match status" value="2"/>
</dbReference>
<feature type="transmembrane region" description="Helical" evidence="1">
    <location>
        <begin position="65"/>
        <end position="85"/>
    </location>
</feature>
<evidence type="ECO:0000259" key="2">
    <source>
        <dbReference type="PROSITE" id="PS50887"/>
    </source>
</evidence>
<dbReference type="Pfam" id="PF00990">
    <property type="entry name" value="GGDEF"/>
    <property type="match status" value="2"/>
</dbReference>
<dbReference type="CDD" id="cd01949">
    <property type="entry name" value="GGDEF"/>
    <property type="match status" value="2"/>
</dbReference>
<evidence type="ECO:0000313" key="3">
    <source>
        <dbReference type="EMBL" id="MCV7226647.1"/>
    </source>
</evidence>
<keyword evidence="1" id="KW-1133">Transmembrane helix</keyword>
<name>A0ABT3CB39_9MYCO</name>
<accession>A0ABT3CB39</accession>
<feature type="transmembrane region" description="Helical" evidence="1">
    <location>
        <begin position="491"/>
        <end position="507"/>
    </location>
</feature>
<evidence type="ECO:0000313" key="4">
    <source>
        <dbReference type="Proteomes" id="UP001526201"/>
    </source>
</evidence>
<feature type="transmembrane region" description="Helical" evidence="1">
    <location>
        <begin position="97"/>
        <end position="117"/>
    </location>
</feature>
<dbReference type="RefSeq" id="WP_264067511.1">
    <property type="nucleotide sequence ID" value="NZ_JACKTY010000028.1"/>
</dbReference>
<sequence>MSRLRRAWAPVLGSIRFDGPLEAEYRVYFDRIGRSARSEMWLIMLVVITIVLICNRVLLDVPPDVLPLGRFLVIGVLVPMVLRWFSGDRSPLRRWSSALFIASVYIDIGAMMALRVACLDNGIDIVPLVMPIAVLMSLIVVQIRFVVLAPAILLGLVGLVGVELLVLDTDSNGLFDIAAAAAMVTVALPAAYDLERWTRLGWLRQRELDLLTKTDPLTGLANRRHFNEILRTTVESTRQRDGAFALMILDVDYFKTYNDKYGHPAGDGCLAVVAEHLTMATGTDGFVARLGGEEFAVLWFDGATAATRGEQLRHGLANITLEPLPGVPTTITASAGLACMAPGDSDIDSVVSDLFARADTALYEAKRAGRDSLIVFAGQELRGSRDRYDDPTERQPSTAGEFELPRSLRFAPGPESKFQAVFAAEGRSARRLIMIGLLVVIALLLMFQTPLLKIPPEADRLGRLTLIFGLTPGALLALVGNTWTRLNRWSPQLYIAGVAVILSAQMAERVVQLPKGYDVVPLIMPLSVLLSLTVVQIPFTMLAPAALAGLTGIVAVELTAFPITGNRLLAVSACIVMVSVTLRFAYKLERSRRISWLVDQRLDRLAREDPLTGLLNRRQFDQSLNDLLRSAVQADRQVAFAILDIDSFKDYNDGLGHLAGDECLRVVGQYLTEMAAAVGGIAARLGGEEFAIVWIDTSGDGSERAEQIRQGVPQLGIRPAPGSRAVTVSAGIVVTPAHRDPVELADVLHRQADAALYAAKDAGRDLAVITHLQPSE</sequence>
<dbReference type="InterPro" id="IPR043128">
    <property type="entry name" value="Rev_trsase/Diguanyl_cyclase"/>
</dbReference>
<dbReference type="PANTHER" id="PTHR45138">
    <property type="entry name" value="REGULATORY COMPONENTS OF SENSORY TRANSDUCTION SYSTEM"/>
    <property type="match status" value="1"/>
</dbReference>
<dbReference type="EMBL" id="JACKTY010000028">
    <property type="protein sequence ID" value="MCV7226647.1"/>
    <property type="molecule type" value="Genomic_DNA"/>
</dbReference>
<feature type="transmembrane region" description="Helical" evidence="1">
    <location>
        <begin position="542"/>
        <end position="563"/>
    </location>
</feature>
<dbReference type="InterPro" id="IPR000160">
    <property type="entry name" value="GGDEF_dom"/>
</dbReference>
<keyword evidence="1" id="KW-0812">Transmembrane</keyword>
<keyword evidence="4" id="KW-1185">Reference proteome</keyword>
<feature type="transmembrane region" description="Helical" evidence="1">
    <location>
        <begin position="461"/>
        <end position="479"/>
    </location>
</feature>
<feature type="domain" description="GGDEF" evidence="2">
    <location>
        <begin position="242"/>
        <end position="378"/>
    </location>
</feature>
<feature type="transmembrane region" description="Helical" evidence="1">
    <location>
        <begin position="173"/>
        <end position="194"/>
    </location>
</feature>
<organism evidence="3 4">
    <name type="scientific">Mycolicibacterium komossense</name>
    <dbReference type="NCBI Taxonomy" id="1779"/>
    <lineage>
        <taxon>Bacteria</taxon>
        <taxon>Bacillati</taxon>
        <taxon>Actinomycetota</taxon>
        <taxon>Actinomycetes</taxon>
        <taxon>Mycobacteriales</taxon>
        <taxon>Mycobacteriaceae</taxon>
        <taxon>Mycolicibacterium</taxon>
    </lineage>
</organism>
<feature type="transmembrane region" description="Helical" evidence="1">
    <location>
        <begin position="569"/>
        <end position="586"/>
    </location>
</feature>